<feature type="domain" description="CARD" evidence="1">
    <location>
        <begin position="1"/>
        <end position="95"/>
    </location>
</feature>
<reference evidence="2 4" key="1">
    <citation type="submission" date="2024-01" db="EMBL/GenBank/DDBJ databases">
        <title>The genome of the rayed Mediterranean limpet Patella caerulea (Linnaeus, 1758).</title>
        <authorList>
            <person name="Anh-Thu Weber A."/>
            <person name="Halstead-Nussloch G."/>
        </authorList>
    </citation>
    <scope>NUCLEOTIDE SEQUENCE [LARGE SCALE GENOMIC DNA]</scope>
    <source>
        <strain evidence="2">AATW-2023a</strain>
        <tissue evidence="2">Whole specimen</tissue>
    </source>
</reference>
<proteinExistence type="predicted"/>
<evidence type="ECO:0000313" key="3">
    <source>
        <dbReference type="EMBL" id="KAK6189970.1"/>
    </source>
</evidence>
<dbReference type="EMBL" id="JAZGQO010000006">
    <property type="protein sequence ID" value="KAK6184415.1"/>
    <property type="molecule type" value="Genomic_DNA"/>
</dbReference>
<gene>
    <name evidence="3" type="ORF">SNE40_001928</name>
    <name evidence="2" type="ORF">SNE40_006893</name>
</gene>
<accession>A0AAN8JYH6</accession>
<comment type="caution">
    <text evidence="2">The sequence shown here is derived from an EMBL/GenBank/DDBJ whole genome shotgun (WGS) entry which is preliminary data.</text>
</comment>
<dbReference type="InterPro" id="IPR001315">
    <property type="entry name" value="CARD"/>
</dbReference>
<dbReference type="EMBL" id="JAZGQO010000002">
    <property type="protein sequence ID" value="KAK6189970.1"/>
    <property type="molecule type" value="Genomic_DNA"/>
</dbReference>
<dbReference type="InterPro" id="IPR011029">
    <property type="entry name" value="DEATH-like_dom_sf"/>
</dbReference>
<dbReference type="PROSITE" id="PS50209">
    <property type="entry name" value="CARD"/>
    <property type="match status" value="1"/>
</dbReference>
<organism evidence="2 4">
    <name type="scientific">Patella caerulea</name>
    <name type="common">Rayed Mediterranean limpet</name>
    <dbReference type="NCBI Taxonomy" id="87958"/>
    <lineage>
        <taxon>Eukaryota</taxon>
        <taxon>Metazoa</taxon>
        <taxon>Spiralia</taxon>
        <taxon>Lophotrochozoa</taxon>
        <taxon>Mollusca</taxon>
        <taxon>Gastropoda</taxon>
        <taxon>Patellogastropoda</taxon>
        <taxon>Patelloidea</taxon>
        <taxon>Patellidae</taxon>
        <taxon>Patella</taxon>
    </lineage>
</organism>
<evidence type="ECO:0000259" key="1">
    <source>
        <dbReference type="PROSITE" id="PS50209"/>
    </source>
</evidence>
<dbReference type="AlphaFoldDB" id="A0AAN8JYH6"/>
<keyword evidence="4" id="KW-1185">Reference proteome</keyword>
<protein>
    <recommendedName>
        <fullName evidence="1">CARD domain-containing protein</fullName>
    </recommendedName>
</protein>
<evidence type="ECO:0000313" key="2">
    <source>
        <dbReference type="EMBL" id="KAK6184415.1"/>
    </source>
</evidence>
<name>A0AAN8JYH6_PATCE</name>
<dbReference type="GO" id="GO:0042981">
    <property type="term" value="P:regulation of apoptotic process"/>
    <property type="evidence" value="ECO:0007669"/>
    <property type="project" value="InterPro"/>
</dbReference>
<sequence length="113" mass="13369">MKEDHLDIWNSEQEFLVTEFKNHLEGLITKFFSQMIIDSDDKEKIKREIRDNYNVAGATCLVEILAERGEHVLPRIIKALKPTYNKVANRLEDRLAELKSERLYNERCPVQEH</sequence>
<dbReference type="Proteomes" id="UP001347796">
    <property type="component" value="Unassembled WGS sequence"/>
</dbReference>
<evidence type="ECO:0000313" key="4">
    <source>
        <dbReference type="Proteomes" id="UP001347796"/>
    </source>
</evidence>
<dbReference type="Gene3D" id="1.10.533.10">
    <property type="entry name" value="Death Domain, Fas"/>
    <property type="match status" value="1"/>
</dbReference>